<feature type="transmembrane region" description="Helical" evidence="6">
    <location>
        <begin position="142"/>
        <end position="161"/>
    </location>
</feature>
<dbReference type="EMBL" id="JBITLV010000001">
    <property type="protein sequence ID" value="MFI7585465.1"/>
    <property type="molecule type" value="Genomic_DNA"/>
</dbReference>
<keyword evidence="2" id="KW-0813">Transport</keyword>
<organism evidence="7 8">
    <name type="scientific">Spongisporangium articulatum</name>
    <dbReference type="NCBI Taxonomy" id="3362603"/>
    <lineage>
        <taxon>Bacteria</taxon>
        <taxon>Bacillati</taxon>
        <taxon>Actinomycetota</taxon>
        <taxon>Actinomycetes</taxon>
        <taxon>Kineosporiales</taxon>
        <taxon>Kineosporiaceae</taxon>
        <taxon>Spongisporangium</taxon>
    </lineage>
</organism>
<evidence type="ECO:0000313" key="7">
    <source>
        <dbReference type="EMBL" id="MFI7585465.1"/>
    </source>
</evidence>
<evidence type="ECO:0000256" key="6">
    <source>
        <dbReference type="SAM" id="Phobius"/>
    </source>
</evidence>
<dbReference type="InterPro" id="IPR001046">
    <property type="entry name" value="NRAMP_fam"/>
</dbReference>
<comment type="subcellular location">
    <subcellularLocation>
        <location evidence="1">Membrane</location>
        <topology evidence="1">Multi-pass membrane protein</topology>
    </subcellularLocation>
</comment>
<feature type="transmembrane region" description="Helical" evidence="6">
    <location>
        <begin position="114"/>
        <end position="135"/>
    </location>
</feature>
<evidence type="ECO:0000256" key="2">
    <source>
        <dbReference type="ARBA" id="ARBA00022448"/>
    </source>
</evidence>
<reference evidence="7 8" key="1">
    <citation type="submission" date="2024-10" db="EMBL/GenBank/DDBJ databases">
        <title>The Natural Products Discovery Center: Release of the First 8490 Sequenced Strains for Exploring Actinobacteria Biosynthetic Diversity.</title>
        <authorList>
            <person name="Kalkreuter E."/>
            <person name="Kautsar S.A."/>
            <person name="Yang D."/>
            <person name="Bader C.D."/>
            <person name="Teijaro C.N."/>
            <person name="Fluegel L."/>
            <person name="Davis C.M."/>
            <person name="Simpson J.R."/>
            <person name="Lauterbach L."/>
            <person name="Steele A.D."/>
            <person name="Gui C."/>
            <person name="Meng S."/>
            <person name="Li G."/>
            <person name="Viehrig K."/>
            <person name="Ye F."/>
            <person name="Su P."/>
            <person name="Kiefer A.F."/>
            <person name="Nichols A."/>
            <person name="Cepeda A.J."/>
            <person name="Yan W."/>
            <person name="Fan B."/>
            <person name="Jiang Y."/>
            <person name="Adhikari A."/>
            <person name="Zheng C.-J."/>
            <person name="Schuster L."/>
            <person name="Cowan T.M."/>
            <person name="Smanski M.J."/>
            <person name="Chevrette M.G."/>
            <person name="De Carvalho L.P.S."/>
            <person name="Shen B."/>
        </authorList>
    </citation>
    <scope>NUCLEOTIDE SEQUENCE [LARGE SCALE GENOMIC DNA]</scope>
    <source>
        <strain evidence="7 8">NPDC049639</strain>
    </source>
</reference>
<dbReference type="Pfam" id="PF01566">
    <property type="entry name" value="Nramp"/>
    <property type="match status" value="1"/>
</dbReference>
<dbReference type="PANTHER" id="PTHR11706">
    <property type="entry name" value="SOLUTE CARRIER PROTEIN FAMILY 11 MEMBER"/>
    <property type="match status" value="1"/>
</dbReference>
<evidence type="ECO:0000256" key="1">
    <source>
        <dbReference type="ARBA" id="ARBA00004141"/>
    </source>
</evidence>
<feature type="transmembrane region" description="Helical" evidence="6">
    <location>
        <begin position="83"/>
        <end position="108"/>
    </location>
</feature>
<feature type="transmembrane region" description="Helical" evidence="6">
    <location>
        <begin position="181"/>
        <end position="205"/>
    </location>
</feature>
<evidence type="ECO:0000256" key="5">
    <source>
        <dbReference type="ARBA" id="ARBA00023136"/>
    </source>
</evidence>
<protein>
    <submittedName>
        <fullName evidence="7">NRAMP family divalent metal transporter</fullName>
    </submittedName>
</protein>
<keyword evidence="4 6" id="KW-1133">Transmembrane helix</keyword>
<feature type="transmembrane region" description="Helical" evidence="6">
    <location>
        <begin position="40"/>
        <end position="62"/>
    </location>
</feature>
<feature type="transmembrane region" description="Helical" evidence="6">
    <location>
        <begin position="320"/>
        <end position="339"/>
    </location>
</feature>
<evidence type="ECO:0000313" key="8">
    <source>
        <dbReference type="Proteomes" id="UP001612915"/>
    </source>
</evidence>
<keyword evidence="8" id="KW-1185">Reference proteome</keyword>
<feature type="transmembrane region" description="Helical" evidence="6">
    <location>
        <begin position="387"/>
        <end position="406"/>
    </location>
</feature>
<name>A0ABW8AGH1_9ACTN</name>
<feature type="transmembrane region" description="Helical" evidence="6">
    <location>
        <begin position="226"/>
        <end position="249"/>
    </location>
</feature>
<evidence type="ECO:0000256" key="3">
    <source>
        <dbReference type="ARBA" id="ARBA00022692"/>
    </source>
</evidence>
<proteinExistence type="predicted"/>
<dbReference type="PANTHER" id="PTHR11706:SF33">
    <property type="entry name" value="NATURAL RESISTANCE-ASSOCIATED MACROPHAGE PROTEIN 2"/>
    <property type="match status" value="1"/>
</dbReference>
<evidence type="ECO:0000256" key="4">
    <source>
        <dbReference type="ARBA" id="ARBA00022989"/>
    </source>
</evidence>
<feature type="transmembrane region" description="Helical" evidence="6">
    <location>
        <begin position="261"/>
        <end position="284"/>
    </location>
</feature>
<comment type="caution">
    <text evidence="7">The sequence shown here is derived from an EMBL/GenBank/DDBJ whole genome shotgun (WGS) entry which is preliminary data.</text>
</comment>
<keyword evidence="3 6" id="KW-0812">Transmembrane</keyword>
<feature type="transmembrane region" description="Helical" evidence="6">
    <location>
        <begin position="345"/>
        <end position="366"/>
    </location>
</feature>
<accession>A0ABW8AGH1</accession>
<gene>
    <name evidence="7" type="ORF">ACIB24_00145</name>
</gene>
<sequence>MKPSKVFAFTLGTLSAIGGFIDIGDLVADALVGARFGLRLAWVTVLAVIGIMCYAEMSGRIVAVTKRPAFDLARSRLGPRYGLVALVGSFLVTGLLVMAELSGIALSFQLVTDISYLFWIPLATALVAVSLWALPFEVLERLYGILGLSMLVFVVAVWQLHPDWGDLWHSATTVAPTAGETWPVYAFFAITLIGAQMTPYEMFFFSSGGVEHGWGPKSLGEMRTNVLIGFPLGGLLAIAIQAAAYVVYYPAGIEVSHISQTALPVVVALGKVGLALAAIGIFAATFGATMETLFATGYDVAQYFGWSYGKVRPPAQTARFTTVAGALLLVSAALALTTLDPIRVTIVAVVFSAMLLPLSLLPPLLVGNDETVMGRYRNGRLSNGVGVVTLALTCLVSLAALPLLILTRGGAG</sequence>
<keyword evidence="5 6" id="KW-0472">Membrane</keyword>
<dbReference type="Proteomes" id="UP001612915">
    <property type="component" value="Unassembled WGS sequence"/>
</dbReference>
<dbReference type="RefSeq" id="WP_398273379.1">
    <property type="nucleotide sequence ID" value="NZ_JBITLV010000001.1"/>
</dbReference>